<dbReference type="Proteomes" id="UP000183898">
    <property type="component" value="Unassembled WGS sequence"/>
</dbReference>
<protein>
    <submittedName>
        <fullName evidence="1">Uncharacterized protein</fullName>
    </submittedName>
</protein>
<name>A0A1H8D3D8_9PROT</name>
<evidence type="ECO:0000313" key="1">
    <source>
        <dbReference type="EMBL" id="SEN01689.1"/>
    </source>
</evidence>
<dbReference type="AlphaFoldDB" id="A0A1H8D3D8"/>
<evidence type="ECO:0000313" key="2">
    <source>
        <dbReference type="Proteomes" id="UP000183898"/>
    </source>
</evidence>
<sequence>MANYNNKPERLETCEIPNGRQPDVSQCFTNLLQSMKLKKESTQERSNASTSWISLRSDARSIDEESDATGMGLTKPCPRRARAPWMVKPCS</sequence>
<accession>A0A1H8D3D8</accession>
<proteinExistence type="predicted"/>
<dbReference type="EMBL" id="FOCT01000002">
    <property type="protein sequence ID" value="SEN01689.1"/>
    <property type="molecule type" value="Genomic_DNA"/>
</dbReference>
<reference evidence="1 2" key="1">
    <citation type="submission" date="2016-10" db="EMBL/GenBank/DDBJ databases">
        <authorList>
            <person name="de Groot N.N."/>
        </authorList>
    </citation>
    <scope>NUCLEOTIDE SEQUENCE [LARGE SCALE GENOMIC DNA]</scope>
    <source>
        <strain evidence="1 2">Nl18</strain>
    </source>
</reference>
<gene>
    <name evidence="1" type="ORF">SAMN05216404_102147</name>
</gene>
<organism evidence="1 2">
    <name type="scientific">Nitrosospira multiformis</name>
    <dbReference type="NCBI Taxonomy" id="1231"/>
    <lineage>
        <taxon>Bacteria</taxon>
        <taxon>Pseudomonadati</taxon>
        <taxon>Pseudomonadota</taxon>
        <taxon>Betaproteobacteria</taxon>
        <taxon>Nitrosomonadales</taxon>
        <taxon>Nitrosomonadaceae</taxon>
        <taxon>Nitrosospira</taxon>
    </lineage>
</organism>